<sequence length="233" mass="25603">MIFVGRGSLLWRAVRAAHSRGHRVDLVCVSPSEGVPPDVADAPLLRTVNVNHDHARVLDAATDDVMWSIDNRTILRAPLIGSGLRIYNIHNGLLPEHRGLPEMAVIFCLLRGDTEYGASLHVVDEGIDTGPVLDLERFAVTPEDRFQDVMLAGVKACHTLFERNLDAVCEGTAVPVAPASRPDEYFGADRIRELIRLRDLPDTDRARFDRATALGVFGPLYPEIADAVSQPAR</sequence>
<dbReference type="RefSeq" id="WP_072738534.1">
    <property type="nucleotide sequence ID" value="NZ_CP048813.1"/>
</dbReference>
<dbReference type="InterPro" id="IPR002376">
    <property type="entry name" value="Formyl_transf_N"/>
</dbReference>
<keyword evidence="3" id="KW-1185">Reference proteome</keyword>
<dbReference type="OrthoDB" id="9802815at2"/>
<dbReference type="InterPro" id="IPR036477">
    <property type="entry name" value="Formyl_transf_N_sf"/>
</dbReference>
<dbReference type="SUPFAM" id="SSF53328">
    <property type="entry name" value="Formyltransferase"/>
    <property type="match status" value="1"/>
</dbReference>
<accession>A0A1G8L6B2</accession>
<proteinExistence type="predicted"/>
<feature type="domain" description="Formyl transferase N-terminal" evidence="1">
    <location>
        <begin position="49"/>
        <end position="159"/>
    </location>
</feature>
<protein>
    <submittedName>
        <fullName evidence="2">Methionyl-tRNA formyltransferase</fullName>
    </submittedName>
</protein>
<evidence type="ECO:0000313" key="2">
    <source>
        <dbReference type="EMBL" id="SDI51254.1"/>
    </source>
</evidence>
<evidence type="ECO:0000259" key="1">
    <source>
        <dbReference type="Pfam" id="PF00551"/>
    </source>
</evidence>
<dbReference type="Gene3D" id="3.40.50.12230">
    <property type="match status" value="1"/>
</dbReference>
<dbReference type="AlphaFoldDB" id="A0A1G8L6B2"/>
<dbReference type="GO" id="GO:0016740">
    <property type="term" value="F:transferase activity"/>
    <property type="evidence" value="ECO:0007669"/>
    <property type="project" value="UniProtKB-KW"/>
</dbReference>
<gene>
    <name evidence="2" type="ORF">SAMN05444695_10879</name>
</gene>
<keyword evidence="2" id="KW-0808">Transferase</keyword>
<evidence type="ECO:0000313" key="3">
    <source>
        <dbReference type="Proteomes" id="UP000183263"/>
    </source>
</evidence>
<dbReference type="InterPro" id="IPR001555">
    <property type="entry name" value="GART_AS"/>
</dbReference>
<organism evidence="2 3">
    <name type="scientific">Rhodococcus triatomae</name>
    <dbReference type="NCBI Taxonomy" id="300028"/>
    <lineage>
        <taxon>Bacteria</taxon>
        <taxon>Bacillati</taxon>
        <taxon>Actinomycetota</taxon>
        <taxon>Actinomycetes</taxon>
        <taxon>Mycobacteriales</taxon>
        <taxon>Nocardiaceae</taxon>
        <taxon>Rhodococcus</taxon>
    </lineage>
</organism>
<dbReference type="EMBL" id="FNDN01000008">
    <property type="protein sequence ID" value="SDI51254.1"/>
    <property type="molecule type" value="Genomic_DNA"/>
</dbReference>
<dbReference type="Proteomes" id="UP000183263">
    <property type="component" value="Unassembled WGS sequence"/>
</dbReference>
<reference evidence="2 3" key="1">
    <citation type="submission" date="2016-10" db="EMBL/GenBank/DDBJ databases">
        <authorList>
            <person name="de Groot N.N."/>
        </authorList>
    </citation>
    <scope>NUCLEOTIDE SEQUENCE [LARGE SCALE GENOMIC DNA]</scope>
    <source>
        <strain evidence="2 3">DSM 44892</strain>
    </source>
</reference>
<dbReference type="PROSITE" id="PS00373">
    <property type="entry name" value="GART"/>
    <property type="match status" value="1"/>
</dbReference>
<name>A0A1G8L6B2_9NOCA</name>
<dbReference type="Pfam" id="PF00551">
    <property type="entry name" value="Formyl_trans_N"/>
    <property type="match status" value="1"/>
</dbReference>